<evidence type="ECO:0000256" key="6">
    <source>
        <dbReference type="ARBA" id="ARBA00045291"/>
    </source>
</evidence>
<dbReference type="OrthoDB" id="5568033at2"/>
<dbReference type="Proteomes" id="UP000077787">
    <property type="component" value="Chromosome"/>
</dbReference>
<evidence type="ECO:0000256" key="4">
    <source>
        <dbReference type="ARBA" id="ARBA00023465"/>
    </source>
</evidence>
<organism evidence="11 12">
    <name type="scientific">Stutzerimonas stutzeri</name>
    <name type="common">Pseudomonas stutzeri</name>
    <dbReference type="NCBI Taxonomy" id="316"/>
    <lineage>
        <taxon>Bacteria</taxon>
        <taxon>Pseudomonadati</taxon>
        <taxon>Pseudomonadota</taxon>
        <taxon>Gammaproteobacteria</taxon>
        <taxon>Pseudomonadales</taxon>
        <taxon>Pseudomonadaceae</taxon>
        <taxon>Stutzerimonas</taxon>
    </lineage>
</organism>
<dbReference type="InterPro" id="IPR053953">
    <property type="entry name" value="NirdL-like_HTH"/>
</dbReference>
<protein>
    <recommendedName>
        <fullName evidence="8">Siroheme decarboxylase NirL subunit</fullName>
        <ecNumber evidence="5">4.1.1.111</ecNumber>
    </recommendedName>
</protein>
<comment type="catalytic activity">
    <reaction evidence="7">
        <text>siroheme + 2 H(+) = 12,18-didecarboxysiroheme + 2 CO2</text>
        <dbReference type="Rhea" id="RHEA:19093"/>
        <dbReference type="ChEBI" id="CHEBI:15378"/>
        <dbReference type="ChEBI" id="CHEBI:16526"/>
        <dbReference type="ChEBI" id="CHEBI:60052"/>
        <dbReference type="ChEBI" id="CHEBI:140497"/>
        <dbReference type="EC" id="4.1.1.111"/>
    </reaction>
</comment>
<proteinExistence type="inferred from homology"/>
<dbReference type="GO" id="GO:0016829">
    <property type="term" value="F:lyase activity"/>
    <property type="evidence" value="ECO:0007669"/>
    <property type="project" value="UniProtKB-KW"/>
</dbReference>
<dbReference type="InterPro" id="IPR040523">
    <property type="entry name" value="AsnC_trans_reg2"/>
</dbReference>
<evidence type="ECO:0000256" key="5">
    <source>
        <dbReference type="ARBA" id="ARBA00023471"/>
    </source>
</evidence>
<dbReference type="Gene3D" id="3.30.70.3460">
    <property type="match status" value="1"/>
</dbReference>
<feature type="domain" description="Siroheme decarboxylase NirL-like HTH" evidence="10">
    <location>
        <begin position="15"/>
        <end position="56"/>
    </location>
</feature>
<accession>A0A172WR08</accession>
<dbReference type="EMBL" id="CP015641">
    <property type="protein sequence ID" value="ANF25892.1"/>
    <property type="molecule type" value="Genomic_DNA"/>
</dbReference>
<keyword evidence="1" id="KW-0456">Lyase</keyword>
<dbReference type="RefSeq" id="WP_064481533.1">
    <property type="nucleotide sequence ID" value="NZ_CP015641.1"/>
</dbReference>
<sequence>MTSLLNDLQALQLRRLLEAGLPLAARPYQVLAERVGASEEAVLEQVQRWSDSGLFRRMGLVIKHRALGFRANAMLVMDIPDEQVDEVGRKLGQAAGVNLCYQRPRRLPDWPYNLFCMVHGREREQVCRLIEQMLAENGLHDVPHQLLFSTRAFKQCGGRYAPPASQVAAHG</sequence>
<comment type="function">
    <text evidence="6">Involved in heme d1 biosynthesis. Catalyzes the decarboxylation of siroheme into didecarboxysiroheme.</text>
</comment>
<dbReference type="InterPro" id="IPR050684">
    <property type="entry name" value="HTH-Siroheme_Decarb"/>
</dbReference>
<evidence type="ECO:0000256" key="7">
    <source>
        <dbReference type="ARBA" id="ARBA00048470"/>
    </source>
</evidence>
<dbReference type="Pfam" id="PF22451">
    <property type="entry name" value="NirdL-like_HTH"/>
    <property type="match status" value="1"/>
</dbReference>
<gene>
    <name evidence="11" type="ORF">PS273GM_12425</name>
</gene>
<comment type="pathway">
    <text evidence="2">Porphyrin-containing compound metabolism.</text>
</comment>
<evidence type="ECO:0000256" key="3">
    <source>
        <dbReference type="ARBA" id="ARBA00023457"/>
    </source>
</evidence>
<evidence type="ECO:0000313" key="12">
    <source>
        <dbReference type="Proteomes" id="UP000077787"/>
    </source>
</evidence>
<dbReference type="AlphaFoldDB" id="A0A172WR08"/>
<evidence type="ECO:0000313" key="11">
    <source>
        <dbReference type="EMBL" id="ANF25892.1"/>
    </source>
</evidence>
<dbReference type="PANTHER" id="PTHR43413">
    <property type="entry name" value="TRANSCRIPTIONAL REGULATOR, ASNC FAMILY"/>
    <property type="match status" value="1"/>
</dbReference>
<evidence type="ECO:0000256" key="2">
    <source>
        <dbReference type="ARBA" id="ARBA00023444"/>
    </source>
</evidence>
<evidence type="ECO:0000256" key="8">
    <source>
        <dbReference type="ARBA" id="ARBA00074756"/>
    </source>
</evidence>
<dbReference type="PANTHER" id="PTHR43413:SF1">
    <property type="entry name" value="SIROHEME DECARBOXYLASE NIRL SUBUNIT"/>
    <property type="match status" value="1"/>
</dbReference>
<feature type="domain" description="Siroheme decarboxylase AsnC-like ligand binding" evidence="9">
    <location>
        <begin position="67"/>
        <end position="154"/>
    </location>
</feature>
<dbReference type="FunFam" id="3.30.70.3460:FF:000003">
    <property type="entry name" value="Heme d1 biosynthesis protein NirL"/>
    <property type="match status" value="1"/>
</dbReference>
<dbReference type="EC" id="4.1.1.111" evidence="5"/>
<reference evidence="11 12" key="1">
    <citation type="submission" date="2016-05" db="EMBL/GenBank/DDBJ databases">
        <title>Genome sequence of Pseudomonas stutzeri 273 and identification of the exopolysaccharide biosynthesis locus.</title>
        <authorList>
            <person name="Wu S."/>
            <person name="Sun C."/>
        </authorList>
    </citation>
    <scope>NUCLEOTIDE SEQUENCE [LARGE SCALE GENOMIC DNA]</scope>
    <source>
        <strain evidence="11 12">273</strain>
    </source>
</reference>
<name>A0A172WR08_STUST</name>
<evidence type="ECO:0000259" key="9">
    <source>
        <dbReference type="Pfam" id="PF17805"/>
    </source>
</evidence>
<evidence type="ECO:0000256" key="1">
    <source>
        <dbReference type="ARBA" id="ARBA00023239"/>
    </source>
</evidence>
<dbReference type="Pfam" id="PF17805">
    <property type="entry name" value="AsnC_trans_reg2"/>
    <property type="match status" value="1"/>
</dbReference>
<evidence type="ECO:0000259" key="10">
    <source>
        <dbReference type="Pfam" id="PF22451"/>
    </source>
</evidence>
<comment type="similarity">
    <text evidence="3">Belongs to the Ahb/Nir family.</text>
</comment>
<comment type="subunit">
    <text evidence="4">Probably forms a complex composed of NirD, NirL, NirG and NirH. All proteins are required for the total conversion of siroheme to didecarboxysiroheme.</text>
</comment>